<sequence length="70" mass="7835">MPAKVTQHHQHQPDTLLRVVPHITDRMGISRSGWWKGVKDGKFPPGIKLSPRVTVWKSSDIDALIANLGK</sequence>
<dbReference type="EMBL" id="RJVL01000003">
    <property type="protein sequence ID" value="ROR47983.1"/>
    <property type="molecule type" value="Genomic_DNA"/>
</dbReference>
<comment type="caution">
    <text evidence="1">The sequence shown here is derived from an EMBL/GenBank/DDBJ whole genome shotgun (WGS) entry which is preliminary data.</text>
</comment>
<dbReference type="AlphaFoldDB" id="A0AAX1WVB8"/>
<evidence type="ECO:0000313" key="1">
    <source>
        <dbReference type="EMBL" id="ROR47983.1"/>
    </source>
</evidence>
<reference evidence="1 2" key="1">
    <citation type="submission" date="2018-11" db="EMBL/GenBank/DDBJ databases">
        <title>Genomic Encyclopedia of Type Strains, Phase IV (KMG-IV): sequencing the most valuable type-strain genomes for metagenomic binning, comparative biology and taxonomic classification.</title>
        <authorList>
            <person name="Goeker M."/>
        </authorList>
    </citation>
    <scope>NUCLEOTIDE SEQUENCE [LARGE SCALE GENOMIC DNA]</scope>
    <source>
        <strain evidence="1 2">DSM 15985</strain>
    </source>
</reference>
<gene>
    <name evidence="1" type="ORF">EDC60_1488</name>
</gene>
<organism evidence="1 2">
    <name type="scientific">Diaphorobacter nitroreducens</name>
    <dbReference type="NCBI Taxonomy" id="164759"/>
    <lineage>
        <taxon>Bacteria</taxon>
        <taxon>Pseudomonadati</taxon>
        <taxon>Pseudomonadota</taxon>
        <taxon>Betaproteobacteria</taxon>
        <taxon>Burkholderiales</taxon>
        <taxon>Comamonadaceae</taxon>
        <taxon>Diaphorobacter</taxon>
    </lineage>
</organism>
<proteinExistence type="predicted"/>
<dbReference type="Pfam" id="PF05930">
    <property type="entry name" value="Phage_AlpA"/>
    <property type="match status" value="1"/>
</dbReference>
<keyword evidence="2" id="KW-1185">Reference proteome</keyword>
<protein>
    <submittedName>
        <fullName evidence="1">AlpA family transcriptional regulator</fullName>
    </submittedName>
</protein>
<evidence type="ECO:0000313" key="2">
    <source>
        <dbReference type="Proteomes" id="UP000271868"/>
    </source>
</evidence>
<name>A0AAX1WVB8_9BURK</name>
<dbReference type="Gene3D" id="1.10.238.160">
    <property type="match status" value="1"/>
</dbReference>
<dbReference type="InterPro" id="IPR010260">
    <property type="entry name" value="AlpA"/>
</dbReference>
<dbReference type="Proteomes" id="UP000271868">
    <property type="component" value="Unassembled WGS sequence"/>
</dbReference>
<accession>A0AAX1WVB8</accession>